<dbReference type="PANTHER" id="PTHR42791:SF1">
    <property type="entry name" value="N-ACETYLTRANSFERASE DOMAIN-CONTAINING PROTEIN"/>
    <property type="match status" value="1"/>
</dbReference>
<dbReference type="InterPro" id="IPR052523">
    <property type="entry name" value="Trichothecene_AcTrans"/>
</dbReference>
<dbReference type="EMBL" id="JAZHRV010000001">
    <property type="protein sequence ID" value="MEH2559767.1"/>
    <property type="molecule type" value="Genomic_DNA"/>
</dbReference>
<dbReference type="Proteomes" id="UP001364224">
    <property type="component" value="Unassembled WGS sequence"/>
</dbReference>
<reference evidence="2 3" key="1">
    <citation type="submission" date="2024-02" db="EMBL/GenBank/DDBJ databases">
        <title>Adaptive strategies in a cosmopolitan and abundant soil bacterium.</title>
        <authorList>
            <person name="Carini P."/>
        </authorList>
    </citation>
    <scope>NUCLEOTIDE SEQUENCE [LARGE SCALE GENOMIC DNA]</scope>
    <source>
        <strain evidence="2 3">AZCC 1608</strain>
    </source>
</reference>
<dbReference type="PROSITE" id="PS51186">
    <property type="entry name" value="GNAT"/>
    <property type="match status" value="1"/>
</dbReference>
<evidence type="ECO:0000259" key="1">
    <source>
        <dbReference type="PROSITE" id="PS51186"/>
    </source>
</evidence>
<dbReference type="InterPro" id="IPR000182">
    <property type="entry name" value="GNAT_dom"/>
</dbReference>
<name>A0ABU8BMM1_9BRAD</name>
<gene>
    <name evidence="2" type="ORF">V1286_007296</name>
</gene>
<keyword evidence="3" id="KW-1185">Reference proteome</keyword>
<accession>A0ABU8BMM1</accession>
<dbReference type="RefSeq" id="WP_334488196.1">
    <property type="nucleotide sequence ID" value="NZ_JAZHRV010000001.1"/>
</dbReference>
<sequence length="196" mass="21296">MSPSKSLTIPTVAAVAPADIERAVAVLTLAFSADPVTRWTYPEPAQYLARFPVLVRAFGGGAFTEGTARHVENFAGAALWLPPGNELDDAAIGASLPPERESEFAAVFEAMAAYHPQEPHWYLPLIGVDPARHRNGYGAALLEDTLRRCDQDHVAAYLESTNPANITLYQRHGFELRGTIQAGSSPPLFPMFRPAR</sequence>
<evidence type="ECO:0000313" key="2">
    <source>
        <dbReference type="EMBL" id="MEH2559767.1"/>
    </source>
</evidence>
<dbReference type="Gene3D" id="3.40.630.30">
    <property type="match status" value="1"/>
</dbReference>
<dbReference type="InterPro" id="IPR016181">
    <property type="entry name" value="Acyl_CoA_acyltransferase"/>
</dbReference>
<dbReference type="SUPFAM" id="SSF55729">
    <property type="entry name" value="Acyl-CoA N-acyltransferases (Nat)"/>
    <property type="match status" value="1"/>
</dbReference>
<dbReference type="CDD" id="cd04301">
    <property type="entry name" value="NAT_SF"/>
    <property type="match status" value="1"/>
</dbReference>
<comment type="caution">
    <text evidence="2">The sequence shown here is derived from an EMBL/GenBank/DDBJ whole genome shotgun (WGS) entry which is preliminary data.</text>
</comment>
<evidence type="ECO:0000313" key="3">
    <source>
        <dbReference type="Proteomes" id="UP001364224"/>
    </source>
</evidence>
<feature type="domain" description="N-acetyltransferase" evidence="1">
    <location>
        <begin position="10"/>
        <end position="196"/>
    </location>
</feature>
<dbReference type="Pfam" id="PF00583">
    <property type="entry name" value="Acetyltransf_1"/>
    <property type="match status" value="1"/>
</dbReference>
<dbReference type="PANTHER" id="PTHR42791">
    <property type="entry name" value="GNAT FAMILY ACETYLTRANSFERASE"/>
    <property type="match status" value="1"/>
</dbReference>
<proteinExistence type="predicted"/>
<protein>
    <submittedName>
        <fullName evidence="2">Ribosomal protein S18 acetylase RimI-like enzyme</fullName>
    </submittedName>
</protein>
<organism evidence="2 3">
    <name type="scientific">Bradyrhizobium algeriense</name>
    <dbReference type="NCBI Taxonomy" id="634784"/>
    <lineage>
        <taxon>Bacteria</taxon>
        <taxon>Pseudomonadati</taxon>
        <taxon>Pseudomonadota</taxon>
        <taxon>Alphaproteobacteria</taxon>
        <taxon>Hyphomicrobiales</taxon>
        <taxon>Nitrobacteraceae</taxon>
        <taxon>Bradyrhizobium</taxon>
    </lineage>
</organism>